<accession>A0ABV8AJ93</accession>
<evidence type="ECO:0000313" key="2">
    <source>
        <dbReference type="Proteomes" id="UP001595812"/>
    </source>
</evidence>
<sequence length="66" mass="7901">MEHYQEELQTKALIDRIEPHYNKLEEADRLKYDVIKQTVNGNTLEHSGYDDILETLNTLEQRILRD</sequence>
<comment type="caution">
    <text evidence="1">The sequence shown here is derived from an EMBL/GenBank/DDBJ whole genome shotgun (WGS) entry which is preliminary data.</text>
</comment>
<dbReference type="EMBL" id="JBHSAT010000004">
    <property type="protein sequence ID" value="MFC3877479.1"/>
    <property type="molecule type" value="Genomic_DNA"/>
</dbReference>
<reference evidence="2" key="1">
    <citation type="journal article" date="2019" name="Int. J. Syst. Evol. Microbiol.">
        <title>The Global Catalogue of Microorganisms (GCM) 10K type strain sequencing project: providing services to taxonomists for standard genome sequencing and annotation.</title>
        <authorList>
            <consortium name="The Broad Institute Genomics Platform"/>
            <consortium name="The Broad Institute Genome Sequencing Center for Infectious Disease"/>
            <person name="Wu L."/>
            <person name="Ma J."/>
        </authorList>
    </citation>
    <scope>NUCLEOTIDE SEQUENCE [LARGE SCALE GENOMIC DNA]</scope>
    <source>
        <strain evidence="2">CECT 8979</strain>
    </source>
</reference>
<keyword evidence="2" id="KW-1185">Reference proteome</keyword>
<organism evidence="1 2">
    <name type="scientific">Winogradskyella maritima</name>
    <dbReference type="NCBI Taxonomy" id="1517766"/>
    <lineage>
        <taxon>Bacteria</taxon>
        <taxon>Pseudomonadati</taxon>
        <taxon>Bacteroidota</taxon>
        <taxon>Flavobacteriia</taxon>
        <taxon>Flavobacteriales</taxon>
        <taxon>Flavobacteriaceae</taxon>
        <taxon>Winogradskyella</taxon>
    </lineage>
</organism>
<dbReference type="Proteomes" id="UP001595812">
    <property type="component" value="Unassembled WGS sequence"/>
</dbReference>
<name>A0ABV8AJ93_9FLAO</name>
<evidence type="ECO:0000313" key="1">
    <source>
        <dbReference type="EMBL" id="MFC3877479.1"/>
    </source>
</evidence>
<proteinExistence type="predicted"/>
<dbReference type="RefSeq" id="WP_386099847.1">
    <property type="nucleotide sequence ID" value="NZ_JBHSAT010000004.1"/>
</dbReference>
<protein>
    <submittedName>
        <fullName evidence="1">Uncharacterized protein</fullName>
    </submittedName>
</protein>
<gene>
    <name evidence="1" type="ORF">ACFOSX_09570</name>
</gene>